<reference evidence="3 4" key="1">
    <citation type="submission" date="2022-07" db="EMBL/GenBank/DDBJ databases">
        <title>Genome-wide signatures of adaptation to extreme environments.</title>
        <authorList>
            <person name="Cho C.H."/>
            <person name="Yoon H.S."/>
        </authorList>
    </citation>
    <scope>NUCLEOTIDE SEQUENCE [LARGE SCALE GENOMIC DNA]</scope>
    <source>
        <strain evidence="3 4">108.79 E11</strain>
    </source>
</reference>
<dbReference type="AlphaFoldDB" id="A0AAV9IG95"/>
<dbReference type="GO" id="GO:0008270">
    <property type="term" value="F:zinc ion binding"/>
    <property type="evidence" value="ECO:0007669"/>
    <property type="project" value="UniProtKB-KW"/>
</dbReference>
<protein>
    <recommendedName>
        <fullName evidence="2">RING-type domain-containing protein</fullName>
    </recommendedName>
</protein>
<dbReference type="Gene3D" id="3.30.40.10">
    <property type="entry name" value="Zinc/RING finger domain, C3HC4 (zinc finger)"/>
    <property type="match status" value="1"/>
</dbReference>
<proteinExistence type="predicted"/>
<keyword evidence="1" id="KW-0862">Zinc</keyword>
<evidence type="ECO:0000313" key="3">
    <source>
        <dbReference type="EMBL" id="KAK4526236.1"/>
    </source>
</evidence>
<accession>A0AAV9IG95</accession>
<dbReference type="Pfam" id="PF13920">
    <property type="entry name" value="zf-C3HC4_3"/>
    <property type="match status" value="1"/>
</dbReference>
<keyword evidence="4" id="KW-1185">Reference proteome</keyword>
<evidence type="ECO:0000256" key="1">
    <source>
        <dbReference type="PROSITE-ProRule" id="PRU00175"/>
    </source>
</evidence>
<comment type="caution">
    <text evidence="3">The sequence shown here is derived from an EMBL/GenBank/DDBJ whole genome shotgun (WGS) entry which is preliminary data.</text>
</comment>
<keyword evidence="1" id="KW-0479">Metal-binding</keyword>
<organism evidence="3 4">
    <name type="scientific">Galdieria yellowstonensis</name>
    <dbReference type="NCBI Taxonomy" id="3028027"/>
    <lineage>
        <taxon>Eukaryota</taxon>
        <taxon>Rhodophyta</taxon>
        <taxon>Bangiophyceae</taxon>
        <taxon>Galdieriales</taxon>
        <taxon>Galdieriaceae</taxon>
        <taxon>Galdieria</taxon>
    </lineage>
</organism>
<evidence type="ECO:0000259" key="2">
    <source>
        <dbReference type="PROSITE" id="PS50089"/>
    </source>
</evidence>
<feature type="domain" description="RING-type" evidence="2">
    <location>
        <begin position="45"/>
        <end position="82"/>
    </location>
</feature>
<sequence>MLQVKSDSRVQVDNFGCCSSSVLQGKAEGAVESSAIPHVEDLTLCVACIEQVANVLFIPCEHKVICEHCLCMLDNQLCPCCREQVLSFKLLPVKSKAVEECPLSAPNVEYWTSAEDRTENIAKVSEYLERCGIGNDQFVQTGSLCSSVLQYIGYSEGQELGWFCQYCRNYHCREEIEDSLMYPLGKLIQERNEHERSIVKKTLQVWVCGSSFQVNARLIEVLSNLFPADASYGHNMDDNNKIHAFSKRTATKSLLKLPRWDRRRDSYRDNCPVLSREKPPVNICFQCNKYSPNCVLEGNSICFRNIRTWELLRYAKLKDTWYMPDLLLYCCYDENEQSFYDILGLKRRLKDRYGFVCKELVVLLQNGKHGDMMEQFKNFCRQQHEQPSLSVDSIRKLLKEYEPSFADLLDISSFNLDEVELGTARALMKAIVRRAKIQRKKSNRNNRSWIATQTSAPALVANRNRNNVGPVVVSSSCRCM</sequence>
<gene>
    <name evidence="3" type="ORF">GAYE_SCF22MG4150</name>
</gene>
<keyword evidence="1" id="KW-0863">Zinc-finger</keyword>
<dbReference type="InterPro" id="IPR013083">
    <property type="entry name" value="Znf_RING/FYVE/PHD"/>
</dbReference>
<dbReference type="Proteomes" id="UP001300502">
    <property type="component" value="Unassembled WGS sequence"/>
</dbReference>
<name>A0AAV9IG95_9RHOD</name>
<dbReference type="EMBL" id="JANCYU010000038">
    <property type="protein sequence ID" value="KAK4526236.1"/>
    <property type="molecule type" value="Genomic_DNA"/>
</dbReference>
<dbReference type="PROSITE" id="PS50089">
    <property type="entry name" value="ZF_RING_2"/>
    <property type="match status" value="1"/>
</dbReference>
<dbReference type="InterPro" id="IPR001841">
    <property type="entry name" value="Znf_RING"/>
</dbReference>
<evidence type="ECO:0000313" key="4">
    <source>
        <dbReference type="Proteomes" id="UP001300502"/>
    </source>
</evidence>